<dbReference type="EMBL" id="BDCO01000002">
    <property type="protein sequence ID" value="GAT32131.1"/>
    <property type="molecule type" value="Genomic_DNA"/>
</dbReference>
<dbReference type="RefSeq" id="WP_075077980.1">
    <property type="nucleotide sequence ID" value="NZ_BDCO01000002.1"/>
</dbReference>
<evidence type="ECO:0000313" key="3">
    <source>
        <dbReference type="Proteomes" id="UP000076023"/>
    </source>
</evidence>
<proteinExistence type="predicted"/>
<keyword evidence="3" id="KW-1185">Reference proteome</keyword>
<name>A0A146G3A9_TERSA</name>
<accession>A0A146G3A9</accession>
<feature type="signal peptide" evidence="1">
    <location>
        <begin position="1"/>
        <end position="17"/>
    </location>
</feature>
<sequence length="328" mass="35466">MKWLLFLLLLGAATARGAEVEMAAQWIELPTASPQTREVTFDEPHESFAVNASEGAVSKSFSQPVSYEFHPVEVDWVSVRYTGEMRVENVWGDSYLQGNLGCSNRVAFDLDVTRMVSNELSLETVNRFVDRGTSTINRAEWRAKGKTPVGLTYGVTGGVAAQTDAAGAMLNTRYARLELAQELPFVPVRLRVAPSFSTQETATSGQSLAGVDASITIRAAAQTRVSLGAAETETYDTDELDSTTYRAVYAQAEQKLLPDAALKLRASYEDRGAASPESGRMYVGMESTFALTDSILGAFRLRHGLGTMISGAQNLSETLLSFSLGGGF</sequence>
<feature type="chain" id="PRO_5007524368" evidence="1">
    <location>
        <begin position="18"/>
        <end position="328"/>
    </location>
</feature>
<evidence type="ECO:0000313" key="2">
    <source>
        <dbReference type="EMBL" id="GAT32131.1"/>
    </source>
</evidence>
<dbReference type="AlphaFoldDB" id="A0A146G3A9"/>
<dbReference type="Proteomes" id="UP000076023">
    <property type="component" value="Unassembled WGS sequence"/>
</dbReference>
<dbReference type="OrthoDB" id="9818080at2"/>
<reference evidence="3" key="1">
    <citation type="journal article" date="2017" name="Genome Announc.">
        <title>Draft Genome Sequence of Terrimicrobium sacchariphilum NM-5T, a Facultative Anaerobic Soil Bacterium of the Class Spartobacteria.</title>
        <authorList>
            <person name="Qiu Y.L."/>
            <person name="Tourlousse D.M."/>
            <person name="Matsuura N."/>
            <person name="Ohashi A."/>
            <person name="Sekiguchi Y."/>
        </authorList>
    </citation>
    <scope>NUCLEOTIDE SEQUENCE [LARGE SCALE GENOMIC DNA]</scope>
    <source>
        <strain evidence="3">NM-5</strain>
    </source>
</reference>
<gene>
    <name evidence="2" type="ORF">TSACC_2528</name>
</gene>
<dbReference type="InParanoid" id="A0A146G3A9"/>
<comment type="caution">
    <text evidence="2">The sequence shown here is derived from an EMBL/GenBank/DDBJ whole genome shotgun (WGS) entry which is preliminary data.</text>
</comment>
<evidence type="ECO:0000256" key="1">
    <source>
        <dbReference type="SAM" id="SignalP"/>
    </source>
</evidence>
<protein>
    <submittedName>
        <fullName evidence="2">Uncharacterized protein</fullName>
    </submittedName>
</protein>
<organism evidence="2 3">
    <name type="scientific">Terrimicrobium sacchariphilum</name>
    <dbReference type="NCBI Taxonomy" id="690879"/>
    <lineage>
        <taxon>Bacteria</taxon>
        <taxon>Pseudomonadati</taxon>
        <taxon>Verrucomicrobiota</taxon>
        <taxon>Terrimicrobiia</taxon>
        <taxon>Terrimicrobiales</taxon>
        <taxon>Terrimicrobiaceae</taxon>
        <taxon>Terrimicrobium</taxon>
    </lineage>
</organism>
<keyword evidence="1" id="KW-0732">Signal</keyword>